<dbReference type="GO" id="GO:0006260">
    <property type="term" value="P:DNA replication"/>
    <property type="evidence" value="ECO:0007669"/>
    <property type="project" value="UniProtKB-KW"/>
</dbReference>
<dbReference type="Gene3D" id="2.40.50.140">
    <property type="entry name" value="Nucleic acid-binding proteins"/>
    <property type="match status" value="1"/>
</dbReference>
<dbReference type="InterPro" id="IPR012340">
    <property type="entry name" value="NA-bd_OB-fold"/>
</dbReference>
<keyword evidence="2" id="KW-0238">DNA-binding</keyword>
<dbReference type="RefSeq" id="WP_057679725.1">
    <property type="nucleotide sequence ID" value="NZ_JAGHVR010000014.1"/>
</dbReference>
<reference evidence="4 5" key="1">
    <citation type="journal article" date="2016" name="Plant Pathol.">
        <title>Genetic characterization of strains named as Xanthomonas axonopodis pv. dieffenbachiae leads to a taxonomic revision of the X. axonopodis species complex.</title>
        <authorList>
            <person name="Constantin E.C."/>
            <person name="Cleenwerck I."/>
            <person name="Maes M."/>
            <person name="Baeyen S."/>
            <person name="Van Malderghem C."/>
            <person name="De Vos P."/>
            <person name="Cottyn B."/>
        </authorList>
    </citation>
    <scope>NUCLEOTIDE SEQUENCE [LARGE SCALE GENOMIC DNA]</scope>
    <source>
        <strain evidence="4 5">LMG 25940</strain>
    </source>
</reference>
<evidence type="ECO:0000256" key="2">
    <source>
        <dbReference type="ARBA" id="ARBA00023125"/>
    </source>
</evidence>
<proteinExistence type="predicted"/>
<name>A0A1V9GXF0_9XANT</name>
<evidence type="ECO:0000256" key="1">
    <source>
        <dbReference type="ARBA" id="ARBA00022705"/>
    </source>
</evidence>
<dbReference type="EMBL" id="JPYI02000097">
    <property type="protein sequence ID" value="OQP75122.1"/>
    <property type="molecule type" value="Genomic_DNA"/>
</dbReference>
<evidence type="ECO:0000256" key="3">
    <source>
        <dbReference type="ARBA" id="ARBA00030596"/>
    </source>
</evidence>
<dbReference type="AlphaFoldDB" id="A0A1V9GXF0"/>
<sequence length="96" mass="10451">MSRIIIRKAIAQQRSVKGKNGTTYNFNEQNAALEKDGEDFPHPFRVRLADGQAPYPAGDYAVAPASFEIGQFGDLVIGRRLQLVPIMPAANPAAPK</sequence>
<gene>
    <name evidence="4" type="ORF">IM53_018245</name>
</gene>
<dbReference type="SUPFAM" id="SSF50249">
    <property type="entry name" value="Nucleic acid-binding proteins"/>
    <property type="match status" value="1"/>
</dbReference>
<dbReference type="GO" id="GO:0003697">
    <property type="term" value="F:single-stranded DNA binding"/>
    <property type="evidence" value="ECO:0007669"/>
    <property type="project" value="InterPro"/>
</dbReference>
<dbReference type="InterPro" id="IPR003512">
    <property type="entry name" value="Phage_M13_G5P_DNA-bd"/>
</dbReference>
<evidence type="ECO:0000313" key="4">
    <source>
        <dbReference type="EMBL" id="OQP75122.1"/>
    </source>
</evidence>
<comment type="caution">
    <text evidence="4">The sequence shown here is derived from an EMBL/GenBank/DDBJ whole genome shotgun (WGS) entry which is preliminary data.</text>
</comment>
<dbReference type="STRING" id="1437877.GCA_001564415_02909"/>
<protein>
    <recommendedName>
        <fullName evidence="3">Single-stranded DNA-binding protein</fullName>
    </recommendedName>
</protein>
<evidence type="ECO:0000313" key="5">
    <source>
        <dbReference type="Proteomes" id="UP000050546"/>
    </source>
</evidence>
<dbReference type="Proteomes" id="UP000050546">
    <property type="component" value="Unassembled WGS sequence"/>
</dbReference>
<dbReference type="Pfam" id="PF02303">
    <property type="entry name" value="Phage_DNA_bind"/>
    <property type="match status" value="1"/>
</dbReference>
<accession>A0A1V9GXF0</accession>
<organism evidence="4 5">
    <name type="scientific">Xanthomonas phaseoli pv. dieffenbachiae</name>
    <dbReference type="NCBI Taxonomy" id="92828"/>
    <lineage>
        <taxon>Bacteria</taxon>
        <taxon>Pseudomonadati</taxon>
        <taxon>Pseudomonadota</taxon>
        <taxon>Gammaproteobacteria</taxon>
        <taxon>Lysobacterales</taxon>
        <taxon>Lysobacteraceae</taxon>
        <taxon>Xanthomonas</taxon>
    </lineage>
</organism>
<reference evidence="4 5" key="2">
    <citation type="journal article" date="2017" name="Plant Pathol.">
        <title>Pathogenicity and virulence gene content of Xanthomonas strains infecting Araceae, formerly known as Xanthomonas axonopodis pv. dieffenbachiae.</title>
        <authorList>
            <person name="Constantin E.C."/>
            <person name="Haegeman A."/>
            <person name="Van Vaerenbergh J."/>
            <person name="Baeyen S."/>
            <person name="Van Malderghem C."/>
            <person name="Maes M."/>
            <person name="Cottyn B."/>
        </authorList>
    </citation>
    <scope>NUCLEOTIDE SEQUENCE [LARGE SCALE GENOMIC DNA]</scope>
    <source>
        <strain evidence="4 5">LMG 25940</strain>
    </source>
</reference>
<keyword evidence="1" id="KW-0235">DNA replication</keyword>